<dbReference type="PANTHER" id="PTHR24238">
    <property type="entry name" value="G-PROTEIN COUPLED RECEPTOR"/>
    <property type="match status" value="1"/>
</dbReference>
<evidence type="ECO:0000256" key="4">
    <source>
        <dbReference type="ARBA" id="ARBA00022989"/>
    </source>
</evidence>
<keyword evidence="6 9" id="KW-0472">Membrane</keyword>
<comment type="caution">
    <text evidence="11">The sequence shown here is derived from an EMBL/GenBank/DDBJ whole genome shotgun (WGS) entry which is preliminary data.</text>
</comment>
<comment type="similarity">
    <text evidence="2">Belongs to the G-protein coupled receptor 1 family.</text>
</comment>
<dbReference type="STRING" id="299467.A0A443RIG1"/>
<proteinExistence type="inferred from homology"/>
<dbReference type="PRINTS" id="PR00237">
    <property type="entry name" value="GPCRRHODOPSN"/>
</dbReference>
<evidence type="ECO:0000313" key="11">
    <source>
        <dbReference type="EMBL" id="RWS15037.1"/>
    </source>
</evidence>
<dbReference type="Gene3D" id="1.20.1070.10">
    <property type="entry name" value="Rhodopsin 7-helix transmembrane proteins"/>
    <property type="match status" value="1"/>
</dbReference>
<dbReference type="InterPro" id="IPR017452">
    <property type="entry name" value="GPCR_Rhodpsn_7TM"/>
</dbReference>
<reference evidence="11 12" key="1">
    <citation type="journal article" date="2018" name="Gigascience">
        <title>Genomes of trombidid mites reveal novel predicted allergens and laterally-transferred genes associated with secondary metabolism.</title>
        <authorList>
            <person name="Dong X."/>
            <person name="Chaisiri K."/>
            <person name="Xia D."/>
            <person name="Armstrong S.D."/>
            <person name="Fang Y."/>
            <person name="Donnelly M.J."/>
            <person name="Kadowaki T."/>
            <person name="McGarry J.W."/>
            <person name="Darby A.C."/>
            <person name="Makepeace B.L."/>
        </authorList>
    </citation>
    <scope>NUCLEOTIDE SEQUENCE [LARGE SCALE GENOMIC DNA]</scope>
    <source>
        <strain evidence="11">UoL-UT</strain>
    </source>
</reference>
<keyword evidence="7 11" id="KW-0675">Receptor</keyword>
<keyword evidence="5" id="KW-0297">G-protein coupled receptor</keyword>
<accession>A0A443RIG1</accession>
<evidence type="ECO:0000256" key="7">
    <source>
        <dbReference type="ARBA" id="ARBA00023170"/>
    </source>
</evidence>
<dbReference type="InterPro" id="IPR000276">
    <property type="entry name" value="GPCR_Rhodpsn"/>
</dbReference>
<evidence type="ECO:0000256" key="8">
    <source>
        <dbReference type="ARBA" id="ARBA00023224"/>
    </source>
</evidence>
<evidence type="ECO:0000259" key="10">
    <source>
        <dbReference type="PROSITE" id="PS50262"/>
    </source>
</evidence>
<gene>
    <name evidence="11" type="ORF">B4U80_04745</name>
</gene>
<dbReference type="GO" id="GO:0005886">
    <property type="term" value="C:plasma membrane"/>
    <property type="evidence" value="ECO:0007669"/>
    <property type="project" value="TreeGrafter"/>
</dbReference>
<feature type="domain" description="G-protein coupled receptors family 1 profile" evidence="10">
    <location>
        <begin position="1"/>
        <end position="57"/>
    </location>
</feature>
<dbReference type="PANTHER" id="PTHR24238:SF57">
    <property type="entry name" value="G-PROTEIN COUPLED RECEPTOR 83"/>
    <property type="match status" value="1"/>
</dbReference>
<evidence type="ECO:0000256" key="1">
    <source>
        <dbReference type="ARBA" id="ARBA00004141"/>
    </source>
</evidence>
<keyword evidence="8" id="KW-0807">Transducer</keyword>
<dbReference type="PROSITE" id="PS50262">
    <property type="entry name" value="G_PROTEIN_RECEP_F1_2"/>
    <property type="match status" value="1"/>
</dbReference>
<dbReference type="VEuPathDB" id="VectorBase:LDEU014013"/>
<evidence type="ECO:0000256" key="5">
    <source>
        <dbReference type="ARBA" id="ARBA00023040"/>
    </source>
</evidence>
<evidence type="ECO:0000313" key="12">
    <source>
        <dbReference type="Proteomes" id="UP000288716"/>
    </source>
</evidence>
<feature type="transmembrane region" description="Helical" evidence="9">
    <location>
        <begin position="39"/>
        <end position="60"/>
    </location>
</feature>
<keyword evidence="4 9" id="KW-1133">Transmembrane helix</keyword>
<dbReference type="Pfam" id="PF00001">
    <property type="entry name" value="7tm_1"/>
    <property type="match status" value="1"/>
</dbReference>
<evidence type="ECO:0000256" key="9">
    <source>
        <dbReference type="SAM" id="Phobius"/>
    </source>
</evidence>
<evidence type="ECO:0000256" key="2">
    <source>
        <dbReference type="ARBA" id="ARBA00010663"/>
    </source>
</evidence>
<evidence type="ECO:0000256" key="6">
    <source>
        <dbReference type="ARBA" id="ARBA00023136"/>
    </source>
</evidence>
<protein>
    <submittedName>
        <fullName evidence="11">Putative G-protein coupled receptor 83-like protein</fullName>
    </submittedName>
</protein>
<comment type="subcellular location">
    <subcellularLocation>
        <location evidence="1">Membrane</location>
        <topology evidence="1">Multi-pass membrane protein</topology>
    </subcellularLocation>
</comment>
<sequence>MVLVVFIICWLPVHTYHLIIFFSKPKKIPKGYCNNSTTYFILYWLSISSCCYNPIIYYIFDDRFRSAFQNIFRTTMQRMGKRTSSVTLSDMAPSHIAESS</sequence>
<organism evidence="11 12">
    <name type="scientific">Leptotrombidium deliense</name>
    <dbReference type="NCBI Taxonomy" id="299467"/>
    <lineage>
        <taxon>Eukaryota</taxon>
        <taxon>Metazoa</taxon>
        <taxon>Ecdysozoa</taxon>
        <taxon>Arthropoda</taxon>
        <taxon>Chelicerata</taxon>
        <taxon>Arachnida</taxon>
        <taxon>Acari</taxon>
        <taxon>Acariformes</taxon>
        <taxon>Trombidiformes</taxon>
        <taxon>Prostigmata</taxon>
        <taxon>Anystina</taxon>
        <taxon>Parasitengona</taxon>
        <taxon>Trombiculoidea</taxon>
        <taxon>Trombiculidae</taxon>
        <taxon>Leptotrombidium</taxon>
    </lineage>
</organism>
<dbReference type="AlphaFoldDB" id="A0A443RIG1"/>
<dbReference type="Proteomes" id="UP000288716">
    <property type="component" value="Unassembled WGS sequence"/>
</dbReference>
<dbReference type="GO" id="GO:0008188">
    <property type="term" value="F:neuropeptide receptor activity"/>
    <property type="evidence" value="ECO:0007669"/>
    <property type="project" value="TreeGrafter"/>
</dbReference>
<dbReference type="OrthoDB" id="5987909at2759"/>
<keyword evidence="3 9" id="KW-0812">Transmembrane</keyword>
<name>A0A443RIG1_9ACAR</name>
<keyword evidence="12" id="KW-1185">Reference proteome</keyword>
<dbReference type="EMBL" id="NCKV01047693">
    <property type="protein sequence ID" value="RWS15037.1"/>
    <property type="molecule type" value="Genomic_DNA"/>
</dbReference>
<dbReference type="SUPFAM" id="SSF81321">
    <property type="entry name" value="Family A G protein-coupled receptor-like"/>
    <property type="match status" value="1"/>
</dbReference>
<evidence type="ECO:0000256" key="3">
    <source>
        <dbReference type="ARBA" id="ARBA00022692"/>
    </source>
</evidence>